<dbReference type="GO" id="GO:0019646">
    <property type="term" value="P:aerobic electron transport chain"/>
    <property type="evidence" value="ECO:0007669"/>
    <property type="project" value="InterPro"/>
</dbReference>
<feature type="transmembrane region" description="Helical" evidence="7">
    <location>
        <begin position="23"/>
        <end position="45"/>
    </location>
</feature>
<feature type="transmembrane region" description="Helical" evidence="7">
    <location>
        <begin position="60"/>
        <end position="80"/>
    </location>
</feature>
<comment type="similarity">
    <text evidence="2 6">Belongs to the cytochrome c oxidase subunit 3 family.</text>
</comment>
<proteinExistence type="inferred from homology"/>
<name>A0A344THS6_9BACT</name>
<dbReference type="InterPro" id="IPR000298">
    <property type="entry name" value="Cyt_c_oxidase-like_su3"/>
</dbReference>
<dbReference type="EMBL" id="CP030850">
    <property type="protein sequence ID" value="AXE18197.1"/>
    <property type="molecule type" value="Genomic_DNA"/>
</dbReference>
<evidence type="ECO:0000313" key="9">
    <source>
        <dbReference type="EMBL" id="AXE18197.1"/>
    </source>
</evidence>
<evidence type="ECO:0000256" key="7">
    <source>
        <dbReference type="SAM" id="Phobius"/>
    </source>
</evidence>
<accession>A0A344THS6</accession>
<evidence type="ECO:0000256" key="3">
    <source>
        <dbReference type="ARBA" id="ARBA00022692"/>
    </source>
</evidence>
<keyword evidence="10" id="KW-1185">Reference proteome</keyword>
<feature type="transmembrane region" description="Helical" evidence="7">
    <location>
        <begin position="92"/>
        <end position="110"/>
    </location>
</feature>
<feature type="domain" description="Heme-copper oxidase subunit III family profile" evidence="8">
    <location>
        <begin position="22"/>
        <end position="194"/>
    </location>
</feature>
<dbReference type="SUPFAM" id="SSF81452">
    <property type="entry name" value="Cytochrome c oxidase subunit III-like"/>
    <property type="match status" value="1"/>
</dbReference>
<dbReference type="Pfam" id="PF00510">
    <property type="entry name" value="COX3"/>
    <property type="match status" value="1"/>
</dbReference>
<dbReference type="InterPro" id="IPR035973">
    <property type="entry name" value="Cyt_c_oxidase_su3-like_sf"/>
</dbReference>
<evidence type="ECO:0000259" key="8">
    <source>
        <dbReference type="PROSITE" id="PS50253"/>
    </source>
</evidence>
<keyword evidence="4 7" id="KW-1133">Transmembrane helix</keyword>
<dbReference type="InterPro" id="IPR013833">
    <property type="entry name" value="Cyt_c_oxidase_su3_a-hlx"/>
</dbReference>
<evidence type="ECO:0000313" key="10">
    <source>
        <dbReference type="Proteomes" id="UP000251993"/>
    </source>
</evidence>
<dbReference type="Proteomes" id="UP000251993">
    <property type="component" value="Chromosome"/>
</dbReference>
<dbReference type="AlphaFoldDB" id="A0A344THS6"/>
<keyword evidence="3 6" id="KW-0812">Transmembrane</keyword>
<sequence length="194" mass="22595">MAEVEKIRIEEAPETLAMDPKKFILWGFIVTIIMLFASQTSAYLVRRAEGNWVEFQIPQIFWYSTVVLVVSSVAMHWAYIAAKKDNFNTLKIAISITFVLGMAFLVMQFLGWKDLVAQNVYFVGNPSGSFFYVFTLLHGIHLITGLLVLCVTFISAMRLKVHAKNLRRIEICTTYWHFLDILWIYLFVFLLYFR</sequence>
<dbReference type="RefSeq" id="WP_114066982.1">
    <property type="nucleotide sequence ID" value="NZ_CP030850.1"/>
</dbReference>
<dbReference type="Gene3D" id="1.20.120.80">
    <property type="entry name" value="Cytochrome c oxidase, subunit III, four-helix bundle"/>
    <property type="match status" value="1"/>
</dbReference>
<dbReference type="GO" id="GO:0005886">
    <property type="term" value="C:plasma membrane"/>
    <property type="evidence" value="ECO:0007669"/>
    <property type="project" value="UniProtKB-SubCell"/>
</dbReference>
<keyword evidence="5 7" id="KW-0472">Membrane</keyword>
<evidence type="ECO:0000256" key="5">
    <source>
        <dbReference type="ARBA" id="ARBA00023136"/>
    </source>
</evidence>
<protein>
    <submittedName>
        <fullName evidence="9">Cytochrome oxidase subunit III</fullName>
    </submittedName>
</protein>
<evidence type="ECO:0000256" key="1">
    <source>
        <dbReference type="ARBA" id="ARBA00004141"/>
    </source>
</evidence>
<reference evidence="9 10" key="1">
    <citation type="submission" date="2018-07" db="EMBL/GenBank/DDBJ databases">
        <title>Genome sequencing of Runella.</title>
        <authorList>
            <person name="Baek M.-G."/>
            <person name="Yi H."/>
        </authorList>
    </citation>
    <scope>NUCLEOTIDE SEQUENCE [LARGE SCALE GENOMIC DNA]</scope>
    <source>
        <strain evidence="9 10">HYN0085</strain>
    </source>
</reference>
<dbReference type="KEGG" id="run:DR864_10805"/>
<feature type="transmembrane region" description="Helical" evidence="7">
    <location>
        <begin position="175"/>
        <end position="193"/>
    </location>
</feature>
<organism evidence="9 10">
    <name type="scientific">Runella rosea</name>
    <dbReference type="NCBI Taxonomy" id="2259595"/>
    <lineage>
        <taxon>Bacteria</taxon>
        <taxon>Pseudomonadati</taxon>
        <taxon>Bacteroidota</taxon>
        <taxon>Cytophagia</taxon>
        <taxon>Cytophagales</taxon>
        <taxon>Spirosomataceae</taxon>
        <taxon>Runella</taxon>
    </lineage>
</organism>
<dbReference type="PANTHER" id="PTHR11403">
    <property type="entry name" value="CYTOCHROME C OXIDASE SUBUNIT III"/>
    <property type="match status" value="1"/>
</dbReference>
<comment type="subcellular location">
    <subcellularLocation>
        <location evidence="6">Cell membrane</location>
        <topology evidence="6">Multi-pass membrane protein</topology>
    </subcellularLocation>
    <subcellularLocation>
        <location evidence="1">Membrane</location>
        <topology evidence="1">Multi-pass membrane protein</topology>
    </subcellularLocation>
</comment>
<evidence type="ECO:0000256" key="2">
    <source>
        <dbReference type="ARBA" id="ARBA00010581"/>
    </source>
</evidence>
<dbReference type="OrthoDB" id="679789at2"/>
<dbReference type="PANTHER" id="PTHR11403:SF10">
    <property type="entry name" value="CYTOCHROME C OXIDASE"/>
    <property type="match status" value="1"/>
</dbReference>
<dbReference type="GO" id="GO:0004129">
    <property type="term" value="F:cytochrome-c oxidase activity"/>
    <property type="evidence" value="ECO:0007669"/>
    <property type="project" value="InterPro"/>
</dbReference>
<gene>
    <name evidence="9" type="ORF">DR864_10805</name>
</gene>
<dbReference type="PROSITE" id="PS50253">
    <property type="entry name" value="COX3"/>
    <property type="match status" value="1"/>
</dbReference>
<feature type="transmembrane region" description="Helical" evidence="7">
    <location>
        <begin position="130"/>
        <end position="154"/>
    </location>
</feature>
<evidence type="ECO:0000256" key="6">
    <source>
        <dbReference type="RuleBase" id="RU003376"/>
    </source>
</evidence>
<evidence type="ECO:0000256" key="4">
    <source>
        <dbReference type="ARBA" id="ARBA00022989"/>
    </source>
</evidence>
<dbReference type="InterPro" id="IPR024791">
    <property type="entry name" value="Cyt_c/ubiquinol_Oxase_su3"/>
</dbReference>